<dbReference type="InterPro" id="IPR007367">
    <property type="entry name" value="DUF433"/>
</dbReference>
<evidence type="ECO:0008006" key="3">
    <source>
        <dbReference type="Google" id="ProtNLM"/>
    </source>
</evidence>
<dbReference type="AlphaFoldDB" id="A0A1F5GSH8"/>
<protein>
    <recommendedName>
        <fullName evidence="3">Antitoxin</fullName>
    </recommendedName>
</protein>
<name>A0A1F5GSH8_9BACT</name>
<evidence type="ECO:0000313" key="1">
    <source>
        <dbReference type="EMBL" id="OGD94814.1"/>
    </source>
</evidence>
<dbReference type="InterPro" id="IPR036388">
    <property type="entry name" value="WH-like_DNA-bd_sf"/>
</dbReference>
<organism evidence="1 2">
    <name type="scientific">Candidatus Curtissbacteria bacterium RIFCSPLOWO2_01_FULL_37_9</name>
    <dbReference type="NCBI Taxonomy" id="1797724"/>
    <lineage>
        <taxon>Bacteria</taxon>
        <taxon>Candidatus Curtissiibacteriota</taxon>
    </lineage>
</organism>
<reference evidence="1 2" key="1">
    <citation type="journal article" date="2016" name="Nat. Commun.">
        <title>Thousands of microbial genomes shed light on interconnected biogeochemical processes in an aquifer system.</title>
        <authorList>
            <person name="Anantharaman K."/>
            <person name="Brown C.T."/>
            <person name="Hug L.A."/>
            <person name="Sharon I."/>
            <person name="Castelle C.J."/>
            <person name="Probst A.J."/>
            <person name="Thomas B.C."/>
            <person name="Singh A."/>
            <person name="Wilkins M.J."/>
            <person name="Karaoz U."/>
            <person name="Brodie E.L."/>
            <person name="Williams K.H."/>
            <person name="Hubbard S.S."/>
            <person name="Banfield J.F."/>
        </authorList>
    </citation>
    <scope>NUCLEOTIDE SEQUENCE [LARGE SCALE GENOMIC DNA]</scope>
</reference>
<dbReference type="SUPFAM" id="SSF46689">
    <property type="entry name" value="Homeodomain-like"/>
    <property type="match status" value="1"/>
</dbReference>
<dbReference type="Pfam" id="PF04255">
    <property type="entry name" value="DUF433"/>
    <property type="match status" value="1"/>
</dbReference>
<dbReference type="STRING" id="1797724.A3A48_01165"/>
<sequence>MKTFITSNPKIMSGAPVVAGTRVPVARIVYLLRDGFTMGQISKQFPWVGLKKLRGAINELAQKVETIPYGTQISQTQAAA</sequence>
<gene>
    <name evidence="1" type="ORF">A3A48_01165</name>
</gene>
<dbReference type="InterPro" id="IPR009057">
    <property type="entry name" value="Homeodomain-like_sf"/>
</dbReference>
<dbReference type="Gene3D" id="1.10.10.10">
    <property type="entry name" value="Winged helix-like DNA-binding domain superfamily/Winged helix DNA-binding domain"/>
    <property type="match status" value="1"/>
</dbReference>
<accession>A0A1F5GSH8</accession>
<comment type="caution">
    <text evidence="1">The sequence shown here is derived from an EMBL/GenBank/DDBJ whole genome shotgun (WGS) entry which is preliminary data.</text>
</comment>
<dbReference type="Proteomes" id="UP000178336">
    <property type="component" value="Unassembled WGS sequence"/>
</dbReference>
<proteinExistence type="predicted"/>
<dbReference type="EMBL" id="MFBN01000039">
    <property type="protein sequence ID" value="OGD94814.1"/>
    <property type="molecule type" value="Genomic_DNA"/>
</dbReference>
<evidence type="ECO:0000313" key="2">
    <source>
        <dbReference type="Proteomes" id="UP000178336"/>
    </source>
</evidence>